<keyword evidence="5" id="KW-0804">Transcription</keyword>
<comment type="similarity">
    <text evidence="1">Belongs to the sigma-70 factor family. ECF subfamily.</text>
</comment>
<dbReference type="AlphaFoldDB" id="A0A225DMX2"/>
<dbReference type="GO" id="GO:0003677">
    <property type="term" value="F:DNA binding"/>
    <property type="evidence" value="ECO:0007669"/>
    <property type="project" value="UniProtKB-KW"/>
</dbReference>
<evidence type="ECO:0000256" key="5">
    <source>
        <dbReference type="ARBA" id="ARBA00023163"/>
    </source>
</evidence>
<proteinExistence type="inferred from homology"/>
<protein>
    <submittedName>
        <fullName evidence="8">High-affnity carbon uptake protein Hat/HatR</fullName>
    </submittedName>
</protein>
<dbReference type="Proteomes" id="UP000214646">
    <property type="component" value="Unassembled WGS sequence"/>
</dbReference>
<feature type="region of interest" description="Disordered" evidence="6">
    <location>
        <begin position="526"/>
        <end position="550"/>
    </location>
</feature>
<comment type="caution">
    <text evidence="8">The sequence shown here is derived from an EMBL/GenBank/DDBJ whole genome shotgun (WGS) entry which is preliminary data.</text>
</comment>
<dbReference type="GO" id="GO:0006352">
    <property type="term" value="P:DNA-templated transcription initiation"/>
    <property type="evidence" value="ECO:0007669"/>
    <property type="project" value="InterPro"/>
</dbReference>
<dbReference type="SUPFAM" id="SSF88946">
    <property type="entry name" value="Sigma2 domain of RNA polymerase sigma factors"/>
    <property type="match status" value="1"/>
</dbReference>
<accession>A0A225DMX2</accession>
<keyword evidence="4" id="KW-0238">DNA-binding</keyword>
<evidence type="ECO:0000256" key="1">
    <source>
        <dbReference type="ARBA" id="ARBA00010641"/>
    </source>
</evidence>
<dbReference type="GO" id="GO:0016987">
    <property type="term" value="F:sigma factor activity"/>
    <property type="evidence" value="ECO:0007669"/>
    <property type="project" value="UniProtKB-KW"/>
</dbReference>
<dbReference type="InterPro" id="IPR039425">
    <property type="entry name" value="RNA_pol_sigma-70-like"/>
</dbReference>
<sequence>MLWARYRDTGDEDAFSILVGWYGNGIYRRIFIASGFDHSLAEEVFQITLFKLHERRRTLACPTFDAALAWWRATAGNEVRITLRGRRRARTREAEVARNPATDVTADAETEVLRAELLAELGTAFNRLRPEQQETLALLYFENLSESRTAEVLGRHRETVSRWAKQGLERLRDLLAARGVLSAAGGASAAEVVLTDAARAATLPAARIADMMAAAWTANPAGAPLAAAGWAKKIVVVSMAAVVSGGAIAGWPRDRREPPPAATPVAAQAASVPRRNLHLFHSEVVPRLRAALGGFLTGDGNVTLENVEAYDTRIFCAFSLNHKLPVPLTWAPRVRFIYETHEQTFQSSLDLHDWNHDAPEIKWIFISESPDRIWDPETFLEVDTRRPDLPMSARQMWCNPTTGRRWPVDSIRDILVQVESAFRLIPADQETAAEKAATDGRVAVAIRPYLGVWYGRGRQDLPCELSDGPDRLVLTRAYYWSRTVKKMPSPALRGNWWVRVQSDGAPSGLFTWGVTARFSPDRRRIDFPESGDWWTREPLPEPQKQRPGKP</sequence>
<evidence type="ECO:0000259" key="7">
    <source>
        <dbReference type="Pfam" id="PF08281"/>
    </source>
</evidence>
<dbReference type="EMBL" id="NIDE01000009">
    <property type="protein sequence ID" value="OWK39898.1"/>
    <property type="molecule type" value="Genomic_DNA"/>
</dbReference>
<dbReference type="InterPro" id="IPR013324">
    <property type="entry name" value="RNA_pol_sigma_r3/r4-like"/>
</dbReference>
<gene>
    <name evidence="8" type="ORF">FRUB_05788</name>
</gene>
<dbReference type="InterPro" id="IPR036388">
    <property type="entry name" value="WH-like_DNA-bd_sf"/>
</dbReference>
<dbReference type="SUPFAM" id="SSF88659">
    <property type="entry name" value="Sigma3 and sigma4 domains of RNA polymerase sigma factors"/>
    <property type="match status" value="1"/>
</dbReference>
<evidence type="ECO:0000256" key="3">
    <source>
        <dbReference type="ARBA" id="ARBA00023082"/>
    </source>
</evidence>
<dbReference type="CDD" id="cd06171">
    <property type="entry name" value="Sigma70_r4"/>
    <property type="match status" value="1"/>
</dbReference>
<dbReference type="Gene3D" id="1.10.10.10">
    <property type="entry name" value="Winged helix-like DNA-binding domain superfamily/Winged helix DNA-binding domain"/>
    <property type="match status" value="1"/>
</dbReference>
<dbReference type="InterPro" id="IPR013249">
    <property type="entry name" value="RNA_pol_sigma70_r4_t2"/>
</dbReference>
<dbReference type="NCBIfam" id="TIGR02937">
    <property type="entry name" value="sigma70-ECF"/>
    <property type="match status" value="1"/>
</dbReference>
<keyword evidence="9" id="KW-1185">Reference proteome</keyword>
<organism evidence="8 9">
    <name type="scientific">Fimbriiglobus ruber</name>
    <dbReference type="NCBI Taxonomy" id="1908690"/>
    <lineage>
        <taxon>Bacteria</taxon>
        <taxon>Pseudomonadati</taxon>
        <taxon>Planctomycetota</taxon>
        <taxon>Planctomycetia</taxon>
        <taxon>Gemmatales</taxon>
        <taxon>Gemmataceae</taxon>
        <taxon>Fimbriiglobus</taxon>
    </lineage>
</organism>
<reference evidence="9" key="1">
    <citation type="submission" date="2017-06" db="EMBL/GenBank/DDBJ databases">
        <title>Genome analysis of Fimbriiglobus ruber SP5, the first member of the order Planctomycetales with confirmed chitinolytic capability.</title>
        <authorList>
            <person name="Ravin N.V."/>
            <person name="Rakitin A.L."/>
            <person name="Ivanova A.A."/>
            <person name="Beletsky A.V."/>
            <person name="Kulichevskaya I.S."/>
            <person name="Mardanov A.V."/>
            <person name="Dedysh S.N."/>
        </authorList>
    </citation>
    <scope>NUCLEOTIDE SEQUENCE [LARGE SCALE GENOMIC DNA]</scope>
    <source>
        <strain evidence="9">SP5</strain>
    </source>
</reference>
<keyword evidence="2" id="KW-0805">Transcription regulation</keyword>
<evidence type="ECO:0000256" key="2">
    <source>
        <dbReference type="ARBA" id="ARBA00023015"/>
    </source>
</evidence>
<dbReference type="Pfam" id="PF08281">
    <property type="entry name" value="Sigma70_r4_2"/>
    <property type="match status" value="1"/>
</dbReference>
<evidence type="ECO:0000256" key="4">
    <source>
        <dbReference type="ARBA" id="ARBA00023125"/>
    </source>
</evidence>
<evidence type="ECO:0000256" key="6">
    <source>
        <dbReference type="SAM" id="MobiDB-lite"/>
    </source>
</evidence>
<feature type="domain" description="RNA polymerase sigma factor 70 region 4 type 2" evidence="7">
    <location>
        <begin position="120"/>
        <end position="171"/>
    </location>
</feature>
<dbReference type="PANTHER" id="PTHR43133:SF8">
    <property type="entry name" value="RNA POLYMERASE SIGMA FACTOR HI_1459-RELATED"/>
    <property type="match status" value="1"/>
</dbReference>
<evidence type="ECO:0000313" key="9">
    <source>
        <dbReference type="Proteomes" id="UP000214646"/>
    </source>
</evidence>
<dbReference type="Gene3D" id="1.10.1740.10">
    <property type="match status" value="1"/>
</dbReference>
<evidence type="ECO:0000313" key="8">
    <source>
        <dbReference type="EMBL" id="OWK39898.1"/>
    </source>
</evidence>
<dbReference type="InterPro" id="IPR014284">
    <property type="entry name" value="RNA_pol_sigma-70_dom"/>
</dbReference>
<dbReference type="InterPro" id="IPR013325">
    <property type="entry name" value="RNA_pol_sigma_r2"/>
</dbReference>
<keyword evidence="3" id="KW-0731">Sigma factor</keyword>
<dbReference type="PANTHER" id="PTHR43133">
    <property type="entry name" value="RNA POLYMERASE ECF-TYPE SIGMA FACTO"/>
    <property type="match status" value="1"/>
</dbReference>
<name>A0A225DMX2_9BACT</name>